<evidence type="ECO:0000256" key="8">
    <source>
        <dbReference type="ARBA" id="ARBA00048679"/>
    </source>
</evidence>
<evidence type="ECO:0000256" key="5">
    <source>
        <dbReference type="ARBA" id="ARBA00022777"/>
    </source>
</evidence>
<protein>
    <recommendedName>
        <fullName evidence="1">non-specific serine/threonine protein kinase</fullName>
        <ecNumber evidence="1">2.7.11.1</ecNumber>
    </recommendedName>
</protein>
<dbReference type="PROSITE" id="PS50011">
    <property type="entry name" value="PROTEIN_KINASE_DOM"/>
    <property type="match status" value="1"/>
</dbReference>
<evidence type="ECO:0000256" key="4">
    <source>
        <dbReference type="ARBA" id="ARBA00022741"/>
    </source>
</evidence>
<dbReference type="Gene3D" id="1.10.510.10">
    <property type="entry name" value="Transferase(Phosphotransferase) domain 1"/>
    <property type="match status" value="1"/>
</dbReference>
<dbReference type="CDD" id="cd14014">
    <property type="entry name" value="STKc_PknB_like"/>
    <property type="match status" value="1"/>
</dbReference>
<keyword evidence="4 9" id="KW-0547">Nucleotide-binding</keyword>
<evidence type="ECO:0000256" key="3">
    <source>
        <dbReference type="ARBA" id="ARBA00022679"/>
    </source>
</evidence>
<evidence type="ECO:0000313" key="12">
    <source>
        <dbReference type="EMBL" id="MBW4434557.1"/>
    </source>
</evidence>
<dbReference type="PANTHER" id="PTHR24363:SF0">
    <property type="entry name" value="SERINE_THREONINE KINASE LIKE DOMAIN CONTAINING 1"/>
    <property type="match status" value="1"/>
</dbReference>
<dbReference type="Proteomes" id="UP000813215">
    <property type="component" value="Unassembled WGS sequence"/>
</dbReference>
<keyword evidence="5 12" id="KW-0418">Kinase</keyword>
<dbReference type="Pfam" id="PF00498">
    <property type="entry name" value="FHA"/>
    <property type="match status" value="1"/>
</dbReference>
<dbReference type="InterPro" id="IPR000253">
    <property type="entry name" value="FHA_dom"/>
</dbReference>
<comment type="caution">
    <text evidence="12">The sequence shown here is derived from an EMBL/GenBank/DDBJ whole genome shotgun (WGS) entry which is preliminary data.</text>
</comment>
<comment type="catalytic activity">
    <reaction evidence="7">
        <text>L-threonyl-[protein] + ATP = O-phospho-L-threonyl-[protein] + ADP + H(+)</text>
        <dbReference type="Rhea" id="RHEA:46608"/>
        <dbReference type="Rhea" id="RHEA-COMP:11060"/>
        <dbReference type="Rhea" id="RHEA-COMP:11605"/>
        <dbReference type="ChEBI" id="CHEBI:15378"/>
        <dbReference type="ChEBI" id="CHEBI:30013"/>
        <dbReference type="ChEBI" id="CHEBI:30616"/>
        <dbReference type="ChEBI" id="CHEBI:61977"/>
        <dbReference type="ChEBI" id="CHEBI:456216"/>
        <dbReference type="EC" id="2.7.11.1"/>
    </reaction>
</comment>
<dbReference type="Pfam" id="PF08239">
    <property type="entry name" value="SH3_3"/>
    <property type="match status" value="1"/>
</dbReference>
<feature type="binding site" evidence="9">
    <location>
        <position position="41"/>
    </location>
    <ligand>
        <name>ATP</name>
        <dbReference type="ChEBI" id="CHEBI:30616"/>
    </ligand>
</feature>
<dbReference type="PROSITE" id="PS50006">
    <property type="entry name" value="FHA_DOMAIN"/>
    <property type="match status" value="1"/>
</dbReference>
<dbReference type="Gene3D" id="2.30.30.40">
    <property type="entry name" value="SH3 Domains"/>
    <property type="match status" value="1"/>
</dbReference>
<dbReference type="CDD" id="cd00060">
    <property type="entry name" value="FHA"/>
    <property type="match status" value="1"/>
</dbReference>
<evidence type="ECO:0000256" key="9">
    <source>
        <dbReference type="PROSITE-ProRule" id="PRU10141"/>
    </source>
</evidence>
<dbReference type="PANTHER" id="PTHR24363">
    <property type="entry name" value="SERINE/THREONINE PROTEIN KINASE"/>
    <property type="match status" value="1"/>
</dbReference>
<dbReference type="SMART" id="SM00240">
    <property type="entry name" value="FHA"/>
    <property type="match status" value="1"/>
</dbReference>
<dbReference type="EMBL" id="JAHHHW010000134">
    <property type="protein sequence ID" value="MBW4434557.1"/>
    <property type="molecule type" value="Genomic_DNA"/>
</dbReference>
<dbReference type="GO" id="GO:0005524">
    <property type="term" value="F:ATP binding"/>
    <property type="evidence" value="ECO:0007669"/>
    <property type="project" value="UniProtKB-UniRule"/>
</dbReference>
<dbReference type="InterPro" id="IPR011009">
    <property type="entry name" value="Kinase-like_dom_sf"/>
</dbReference>
<keyword evidence="6 9" id="KW-0067">ATP-binding</keyword>
<gene>
    <name evidence="12" type="ORF">KME28_23285</name>
</gene>
<evidence type="ECO:0000256" key="6">
    <source>
        <dbReference type="ARBA" id="ARBA00022840"/>
    </source>
</evidence>
<dbReference type="InterPro" id="IPR003646">
    <property type="entry name" value="SH3-like_bac-type"/>
</dbReference>
<keyword evidence="2" id="KW-0723">Serine/threonine-protein kinase</keyword>
<comment type="catalytic activity">
    <reaction evidence="8">
        <text>L-seryl-[protein] + ATP = O-phospho-L-seryl-[protein] + ADP + H(+)</text>
        <dbReference type="Rhea" id="RHEA:17989"/>
        <dbReference type="Rhea" id="RHEA-COMP:9863"/>
        <dbReference type="Rhea" id="RHEA-COMP:11604"/>
        <dbReference type="ChEBI" id="CHEBI:15378"/>
        <dbReference type="ChEBI" id="CHEBI:29999"/>
        <dbReference type="ChEBI" id="CHEBI:30616"/>
        <dbReference type="ChEBI" id="CHEBI:83421"/>
        <dbReference type="ChEBI" id="CHEBI:456216"/>
        <dbReference type="EC" id="2.7.11.1"/>
    </reaction>
</comment>
<evidence type="ECO:0000256" key="7">
    <source>
        <dbReference type="ARBA" id="ARBA00047899"/>
    </source>
</evidence>
<evidence type="ECO:0000313" key="13">
    <source>
        <dbReference type="Proteomes" id="UP000813215"/>
    </source>
</evidence>
<feature type="domain" description="FHA" evidence="10">
    <location>
        <begin position="329"/>
        <end position="381"/>
    </location>
</feature>
<dbReference type="InterPro" id="IPR000719">
    <property type="entry name" value="Prot_kinase_dom"/>
</dbReference>
<organism evidence="12 13">
    <name type="scientific">Pelatocladus maniniholoensis HA4357-MV3</name>
    <dbReference type="NCBI Taxonomy" id="1117104"/>
    <lineage>
        <taxon>Bacteria</taxon>
        <taxon>Bacillati</taxon>
        <taxon>Cyanobacteriota</taxon>
        <taxon>Cyanophyceae</taxon>
        <taxon>Nostocales</taxon>
        <taxon>Nostocaceae</taxon>
        <taxon>Pelatocladus</taxon>
    </lineage>
</organism>
<sequence>MIGQLLAGHYQVLKVLGEGGFGQTYIVEDIHLPGKPKCVLKHLKTTSTDSESLEIARRLFLKEAETLQQLGNHDQIPRLLAYFEQDQQFYLVQEFIDGHTLSKEFFVGQKWTQKQTIKMLIEVLSILEFVHGQGVIHRDIKPDNLIRRACDHQLVLIDFGAIKQLRNQTMIGSPKQNMTMIVGTRGYMPSEQIRRVPRPSSDIYALGMMGIQTLTGVHPHTLQDDPDTGEILWQEFASVTPEFADVLTKMTRYHFKDRYQSATEALQVLRELLANYTETETTEVETKSETKLEIDGTKLHQLTIEWIEDGQIKYRTIIENQASKNIGKIRIGRNPHECDIVLPDPTISGLHAEIFFHTEKQKFYLRNLRQQNPPIVDGQLLLAGEISLDVGSHIRLGKQDFRVKDITCKEYGEGYTPIEYAKRFAITLASPQPVLKTIRVSQFKKSEEVVKPVPSQPNYSGISIVPKKVQRSPFKAGTAVFMSAIAGVIVLNTVNLSRGNSQQNFISQEPQMCRLVSPSGGKLLANLRPEPQTEIGALKQLNLGEKVLFLQARGDFVKVQLADGTKGWVFGDEIQPCEKTAHNYRTW</sequence>
<dbReference type="EC" id="2.7.11.1" evidence="1"/>
<evidence type="ECO:0000259" key="11">
    <source>
        <dbReference type="PROSITE" id="PS50011"/>
    </source>
</evidence>
<reference evidence="12" key="2">
    <citation type="journal article" date="2022" name="Microbiol. Resour. Announc.">
        <title>Metagenome Sequencing to Explore Phylogenomics of Terrestrial Cyanobacteria.</title>
        <authorList>
            <person name="Ward R.D."/>
            <person name="Stajich J.E."/>
            <person name="Johansen J.R."/>
            <person name="Huntemann M."/>
            <person name="Clum A."/>
            <person name="Foster B."/>
            <person name="Foster B."/>
            <person name="Roux S."/>
            <person name="Palaniappan K."/>
            <person name="Varghese N."/>
            <person name="Mukherjee S."/>
            <person name="Reddy T.B.K."/>
            <person name="Daum C."/>
            <person name="Copeland A."/>
            <person name="Chen I.A."/>
            <person name="Ivanova N.N."/>
            <person name="Kyrpides N.C."/>
            <person name="Shapiro N."/>
            <person name="Eloe-Fadrosh E.A."/>
            <person name="Pietrasiak N."/>
        </authorList>
    </citation>
    <scope>NUCLEOTIDE SEQUENCE</scope>
    <source>
        <strain evidence="12">HA4357-MV3</strain>
    </source>
</reference>
<dbReference type="SUPFAM" id="SSF56112">
    <property type="entry name" value="Protein kinase-like (PK-like)"/>
    <property type="match status" value="1"/>
</dbReference>
<keyword evidence="3" id="KW-0808">Transferase</keyword>
<dbReference type="PROSITE" id="PS00107">
    <property type="entry name" value="PROTEIN_KINASE_ATP"/>
    <property type="match status" value="1"/>
</dbReference>
<dbReference type="InterPro" id="IPR017441">
    <property type="entry name" value="Protein_kinase_ATP_BS"/>
</dbReference>
<reference evidence="12" key="1">
    <citation type="submission" date="2021-05" db="EMBL/GenBank/DDBJ databases">
        <authorList>
            <person name="Pietrasiak N."/>
            <person name="Ward R."/>
            <person name="Stajich J.E."/>
            <person name="Kurbessoian T."/>
        </authorList>
    </citation>
    <scope>NUCLEOTIDE SEQUENCE</scope>
    <source>
        <strain evidence="12">HA4357-MV3</strain>
    </source>
</reference>
<dbReference type="Gene3D" id="2.60.200.20">
    <property type="match status" value="1"/>
</dbReference>
<dbReference type="SMART" id="SM00220">
    <property type="entry name" value="S_TKc"/>
    <property type="match status" value="1"/>
</dbReference>
<accession>A0A9E3HCD3</accession>
<name>A0A9E3HCD3_9NOST</name>
<evidence type="ECO:0000256" key="2">
    <source>
        <dbReference type="ARBA" id="ARBA00022527"/>
    </source>
</evidence>
<feature type="domain" description="Protein kinase" evidence="11">
    <location>
        <begin position="10"/>
        <end position="273"/>
    </location>
</feature>
<dbReference type="AlphaFoldDB" id="A0A9E3HCD3"/>
<proteinExistence type="predicted"/>
<evidence type="ECO:0000256" key="1">
    <source>
        <dbReference type="ARBA" id="ARBA00012513"/>
    </source>
</evidence>
<dbReference type="InterPro" id="IPR008984">
    <property type="entry name" value="SMAD_FHA_dom_sf"/>
</dbReference>
<dbReference type="Pfam" id="PF00069">
    <property type="entry name" value="Pkinase"/>
    <property type="match status" value="1"/>
</dbReference>
<dbReference type="SUPFAM" id="SSF49879">
    <property type="entry name" value="SMAD/FHA domain"/>
    <property type="match status" value="1"/>
</dbReference>
<evidence type="ECO:0000259" key="10">
    <source>
        <dbReference type="PROSITE" id="PS50006"/>
    </source>
</evidence>
<dbReference type="Gene3D" id="3.30.200.20">
    <property type="entry name" value="Phosphorylase Kinase, domain 1"/>
    <property type="match status" value="1"/>
</dbReference>
<dbReference type="GO" id="GO:0004674">
    <property type="term" value="F:protein serine/threonine kinase activity"/>
    <property type="evidence" value="ECO:0007669"/>
    <property type="project" value="UniProtKB-KW"/>
</dbReference>